<dbReference type="InterPro" id="IPR002213">
    <property type="entry name" value="UDP_glucos_trans"/>
</dbReference>
<proteinExistence type="inferred from homology"/>
<keyword evidence="5" id="KW-1185">Reference proteome</keyword>
<dbReference type="PANTHER" id="PTHR48049:SF80">
    <property type="entry name" value="GLYCOSYLTRANSFERASE"/>
    <property type="match status" value="1"/>
</dbReference>
<reference evidence="4" key="1">
    <citation type="submission" date="2020-01" db="EMBL/GenBank/DDBJ databases">
        <title>Genome sequence of Kobresia littledalei, the first chromosome-level genome in the family Cyperaceae.</title>
        <authorList>
            <person name="Qu G."/>
        </authorList>
    </citation>
    <scope>NUCLEOTIDE SEQUENCE</scope>
    <source>
        <strain evidence="4">C.B.Clarke</strain>
        <tissue evidence="4">Leaf</tissue>
    </source>
</reference>
<dbReference type="CDD" id="cd03784">
    <property type="entry name" value="GT1_Gtf-like"/>
    <property type="match status" value="1"/>
</dbReference>
<dbReference type="SUPFAM" id="SSF53756">
    <property type="entry name" value="UDP-Glycosyltransferase/glycogen phosphorylase"/>
    <property type="match status" value="1"/>
</dbReference>
<comment type="caution">
    <text evidence="4">The sequence shown here is derived from an EMBL/GenBank/DDBJ whole genome shotgun (WGS) entry which is preliminary data.</text>
</comment>
<dbReference type="InterPro" id="IPR050481">
    <property type="entry name" value="UDP-glycosyltransf_plant"/>
</dbReference>
<dbReference type="OrthoDB" id="5835829at2759"/>
<dbReference type="AlphaFoldDB" id="A0A833QZZ4"/>
<sequence length="455" mass="51092">MGKGKLHIAMVPWVAMGHLIPFMELSKRIAQQGHKISFLSTPKNITRLPKVPPNLSHLIQLIQLPLPPTNNLPAEAEASIDLPSDDLRPYLRIAYDGLQSQLSDFLQMANPDWIIIDYAPYWVPQVAAALGIPCAFLSLFSSASLSFFGPPSVLNGSTLARKTPEDFTKVPEWVPFDSSIYYRGHEARELFEPGVLPDESGVSEAYRFAKVIEDCKVVVVRSCVEFEEHWLKLLSDIYQRPIIPVGVFAPLPERDVPFLRHDMIDWLDKQKQNSVVYAAFGSEAKLKSTQVHEIALGLQMSQLPFIWALRDPNGLPEHFEERINAQGIICKGWAPQVSILAHPSVGGFLTHGGWNSIIEGIAYGLKLVLLPLMFDQGLNARDMVDRGIGIEVDRDEIDGSFTGRDIAKGLQLVMVEKKLGEELRCKGQEYKRIFGDEEMNQRCVTRFLEYLSDNT</sequence>
<dbReference type="PANTHER" id="PTHR48049">
    <property type="entry name" value="GLYCOSYLTRANSFERASE"/>
    <property type="match status" value="1"/>
</dbReference>
<dbReference type="FunFam" id="3.40.50.2000:FF:000088">
    <property type="entry name" value="Glycosyltransferase"/>
    <property type="match status" value="1"/>
</dbReference>
<keyword evidence="3 4" id="KW-0808">Transferase</keyword>
<gene>
    <name evidence="4" type="ORF">FCM35_KLT05438</name>
</gene>
<protein>
    <submittedName>
        <fullName evidence="4">UDP-glycosyltransferase 91C1-like protein</fullName>
    </submittedName>
</protein>
<organism evidence="4 5">
    <name type="scientific">Carex littledalei</name>
    <dbReference type="NCBI Taxonomy" id="544730"/>
    <lineage>
        <taxon>Eukaryota</taxon>
        <taxon>Viridiplantae</taxon>
        <taxon>Streptophyta</taxon>
        <taxon>Embryophyta</taxon>
        <taxon>Tracheophyta</taxon>
        <taxon>Spermatophyta</taxon>
        <taxon>Magnoliopsida</taxon>
        <taxon>Liliopsida</taxon>
        <taxon>Poales</taxon>
        <taxon>Cyperaceae</taxon>
        <taxon>Cyperoideae</taxon>
        <taxon>Cariceae</taxon>
        <taxon>Carex</taxon>
        <taxon>Carex subgen. Euthyceras</taxon>
    </lineage>
</organism>
<dbReference type="Proteomes" id="UP000623129">
    <property type="component" value="Unassembled WGS sequence"/>
</dbReference>
<comment type="similarity">
    <text evidence="1">Belongs to the UDP-glycosyltransferase family.</text>
</comment>
<evidence type="ECO:0000256" key="1">
    <source>
        <dbReference type="ARBA" id="ARBA00009995"/>
    </source>
</evidence>
<keyword evidence="2" id="KW-0328">Glycosyltransferase</keyword>
<dbReference type="Gene3D" id="3.40.50.2000">
    <property type="entry name" value="Glycogen Phosphorylase B"/>
    <property type="match status" value="2"/>
</dbReference>
<name>A0A833QZZ4_9POAL</name>
<evidence type="ECO:0000256" key="2">
    <source>
        <dbReference type="ARBA" id="ARBA00022676"/>
    </source>
</evidence>
<evidence type="ECO:0000313" key="5">
    <source>
        <dbReference type="Proteomes" id="UP000623129"/>
    </source>
</evidence>
<dbReference type="GO" id="GO:0035251">
    <property type="term" value="F:UDP-glucosyltransferase activity"/>
    <property type="evidence" value="ECO:0007669"/>
    <property type="project" value="InterPro"/>
</dbReference>
<evidence type="ECO:0000313" key="4">
    <source>
        <dbReference type="EMBL" id="KAF3330107.1"/>
    </source>
</evidence>
<evidence type="ECO:0000256" key="3">
    <source>
        <dbReference type="ARBA" id="ARBA00022679"/>
    </source>
</evidence>
<dbReference type="FunFam" id="3.40.50.2000:FF:000037">
    <property type="entry name" value="Glycosyltransferase"/>
    <property type="match status" value="1"/>
</dbReference>
<dbReference type="Pfam" id="PF00201">
    <property type="entry name" value="UDPGT"/>
    <property type="match status" value="1"/>
</dbReference>
<dbReference type="EMBL" id="SWLB01000014">
    <property type="protein sequence ID" value="KAF3330107.1"/>
    <property type="molecule type" value="Genomic_DNA"/>
</dbReference>
<accession>A0A833QZZ4</accession>